<gene>
    <name evidence="2" type="ORF">M427DRAFT_133364</name>
</gene>
<evidence type="ECO:0000313" key="3">
    <source>
        <dbReference type="Proteomes" id="UP000070544"/>
    </source>
</evidence>
<keyword evidence="3" id="KW-1185">Reference proteome</keyword>
<feature type="compositionally biased region" description="Basic and acidic residues" evidence="1">
    <location>
        <begin position="402"/>
        <end position="447"/>
    </location>
</feature>
<organism evidence="2 3">
    <name type="scientific">Gonapodya prolifera (strain JEL478)</name>
    <name type="common">Monoblepharis prolifera</name>
    <dbReference type="NCBI Taxonomy" id="1344416"/>
    <lineage>
        <taxon>Eukaryota</taxon>
        <taxon>Fungi</taxon>
        <taxon>Fungi incertae sedis</taxon>
        <taxon>Chytridiomycota</taxon>
        <taxon>Chytridiomycota incertae sedis</taxon>
        <taxon>Monoblepharidomycetes</taxon>
        <taxon>Monoblepharidales</taxon>
        <taxon>Gonapodyaceae</taxon>
        <taxon>Gonapodya</taxon>
    </lineage>
</organism>
<evidence type="ECO:0000256" key="1">
    <source>
        <dbReference type="SAM" id="MobiDB-lite"/>
    </source>
</evidence>
<dbReference type="EMBL" id="KQ965746">
    <property type="protein sequence ID" value="KXS17544.1"/>
    <property type="molecule type" value="Genomic_DNA"/>
</dbReference>
<dbReference type="Proteomes" id="UP000070544">
    <property type="component" value="Unassembled WGS sequence"/>
</dbReference>
<feature type="compositionally biased region" description="Gly residues" evidence="1">
    <location>
        <begin position="237"/>
        <end position="269"/>
    </location>
</feature>
<feature type="compositionally biased region" description="Basic and acidic residues" evidence="1">
    <location>
        <begin position="729"/>
        <end position="761"/>
    </location>
</feature>
<evidence type="ECO:0000313" key="2">
    <source>
        <dbReference type="EMBL" id="KXS17544.1"/>
    </source>
</evidence>
<feature type="compositionally biased region" description="Basic and acidic residues" evidence="1">
    <location>
        <begin position="71"/>
        <end position="84"/>
    </location>
</feature>
<feature type="compositionally biased region" description="Polar residues" evidence="1">
    <location>
        <begin position="502"/>
        <end position="512"/>
    </location>
</feature>
<protein>
    <submittedName>
        <fullName evidence="2">Uncharacterized protein</fullName>
    </submittedName>
</protein>
<accession>A0A139ALV6</accession>
<feature type="compositionally biased region" description="Basic and acidic residues" evidence="1">
    <location>
        <begin position="661"/>
        <end position="718"/>
    </location>
</feature>
<feature type="compositionally biased region" description="Low complexity" evidence="1">
    <location>
        <begin position="30"/>
        <end position="43"/>
    </location>
</feature>
<proteinExistence type="predicted"/>
<name>A0A139ALV6_GONPJ</name>
<feature type="region of interest" description="Disordered" evidence="1">
    <location>
        <begin position="888"/>
        <end position="915"/>
    </location>
</feature>
<feature type="compositionally biased region" description="Basic and acidic residues" evidence="1">
    <location>
        <begin position="334"/>
        <end position="346"/>
    </location>
</feature>
<dbReference type="OrthoDB" id="10667571at2759"/>
<sequence>MGAWQRGAEGARPPPAPSPKPDLPPPLPPTRRAQPSSSSISSSAVDGHDTTWIDDEEMDFSQVPVFDEDGEPKQGPRDGREARSVRGTPETDESEVHGTPVGGPPARRGRETPSEPEKDHDHDRELPRPVPPSAHNGAAQLHPAWRRPSHPGDDDHHVGPAGGGMPWGRRGSGEDVHAHGGHPHAHGRDGIPPGPSFGGAWGRPRDMRDPREAREVRDERDVRWAAHPPTVLQRHPAGGGPVAGGPVGSHHGGGGGHLGPVGVGGGGDSGRFYTPGPPISHSGPSGPPVGAWGGPNRFYGPPPVGGGPGSAPLDGRRGSVGHSAAAGQAGPWGMRERARSREDVGDSKVGPGVGPASRDRTRSPPPQTVVGGPTPGPGSTRPGPPGPLGDAQAASMSAIVEAARKRKEEELRREKEESERARRERLREFEERVGKAKKEQEVAEEKNAPTQREPTQEETPMRAGSKSPGRPTPPAAPSPVPPASSITPAPATMASPTSEPSMSASLPTSGSSPARGVKKRTESPKRGAAKDGDVNRKEDGTEESATAVTESAKGPKEETPKPVHSAVPPSKLTVPSATPPEPSLSTSAPSPSPTPAVVPIPAQPATAVQVESGKPHRESSGARESSAAGGRSRKGVEKAKAAGMGSDLDVVLQSIRKMQAEMEEKAKREREEREVGGSGEKEKEGEEKDEGRKRDREARRDRGHSKDRTSLAEDHGEAEGPPYAKRKRGSDAGRRDAASGRKGDRRGSHDSDAHATSERKSKTPIPRTDLKGGIGRGRRVVQDSAPVVGGPTPPDAVPPMPEVTPEPAGHGAKEKEEEHALKWKKAQFPPDVPYVFEVPEKISEALAGEFVKFNFFAQEQAEAAETIDVSVTPKDAMTSPVVTDHEVGPGTSIVENPEATPIAQPSTPSGVNADDSKNHVVKIDEIWDRIPPTSSENSYKRIVTDTEESVAPEIPSGSLEELDRQLGAGEPPKNPLFPTAPARPVGMAPQQQNSTVPSMLVPTPHGGYALFPIHAAQLLPQGHFGPSWISVPQAMMGGLPGDAAKKLGPGAVSGPLMHPSTMSSVPMQMMQGASGNYSTMMKSVQPALPPHQQMTLPQQAHSPFIPRSMDFAFRPTPGMPVPSRPSWEAKGFSQQQDRRMDGGFSSFDHSRNHQGQGMRMGSPRVQAPIPGQGGNAAMRLGTSPPGGSALGNPQVQRPVGQPQQQSQWTSVAGPVISPAVGLGHQPTTSAPTLGLLPAVGGPSGASWGGTTGRLRGGQRPGVRNECRYTVSRTRVWRCKTRPHRPA</sequence>
<feature type="compositionally biased region" description="Low complexity" evidence="1">
    <location>
        <begin position="368"/>
        <end position="381"/>
    </location>
</feature>
<feature type="compositionally biased region" description="Basic and acidic residues" evidence="1">
    <location>
        <begin position="519"/>
        <end position="539"/>
    </location>
</feature>
<feature type="compositionally biased region" description="Low complexity" evidence="1">
    <location>
        <begin position="483"/>
        <end position="501"/>
    </location>
</feature>
<reference evidence="2 3" key="1">
    <citation type="journal article" date="2015" name="Genome Biol. Evol.">
        <title>Phylogenomic analyses indicate that early fungi evolved digesting cell walls of algal ancestors of land plants.</title>
        <authorList>
            <person name="Chang Y."/>
            <person name="Wang S."/>
            <person name="Sekimoto S."/>
            <person name="Aerts A.L."/>
            <person name="Choi C."/>
            <person name="Clum A."/>
            <person name="LaButti K.M."/>
            <person name="Lindquist E.A."/>
            <person name="Yee Ngan C."/>
            <person name="Ohm R.A."/>
            <person name="Salamov A.A."/>
            <person name="Grigoriev I.V."/>
            <person name="Spatafora J.W."/>
            <person name="Berbee M.L."/>
        </authorList>
    </citation>
    <scope>NUCLEOTIDE SEQUENCE [LARGE SCALE GENOMIC DNA]</scope>
    <source>
        <strain evidence="2 3">JEL478</strain>
    </source>
</reference>
<feature type="compositionally biased region" description="Basic and acidic residues" evidence="1">
    <location>
        <begin position="203"/>
        <end position="224"/>
    </location>
</feature>
<feature type="compositionally biased region" description="Pro residues" evidence="1">
    <location>
        <begin position="590"/>
        <end position="602"/>
    </location>
</feature>
<feature type="compositionally biased region" description="Pro residues" evidence="1">
    <location>
        <begin position="791"/>
        <end position="804"/>
    </location>
</feature>
<feature type="region of interest" description="Disordered" evidence="1">
    <location>
        <begin position="1"/>
        <end position="649"/>
    </location>
</feature>
<feature type="region of interest" description="Disordered" evidence="1">
    <location>
        <begin position="661"/>
        <end position="815"/>
    </location>
</feature>
<dbReference type="OMA" id="TKTPHSH"/>
<feature type="compositionally biased region" description="Pro residues" evidence="1">
    <location>
        <begin position="12"/>
        <end position="29"/>
    </location>
</feature>
<feature type="compositionally biased region" description="Basic and acidic residues" evidence="1">
    <location>
        <begin position="108"/>
        <end position="127"/>
    </location>
</feature>
<feature type="compositionally biased region" description="Pro residues" evidence="1">
    <location>
        <begin position="470"/>
        <end position="482"/>
    </location>
</feature>